<dbReference type="OrthoDB" id="9804264at2"/>
<feature type="modified residue" description="N6-(pyridoxal phosphate)lysine" evidence="3">
    <location>
        <position position="192"/>
    </location>
</feature>
<dbReference type="InterPro" id="IPR000653">
    <property type="entry name" value="DegT/StrS_aminotransferase"/>
</dbReference>
<evidence type="ECO:0000313" key="6">
    <source>
        <dbReference type="EMBL" id="TCO32447.1"/>
    </source>
</evidence>
<proteinExistence type="inferred from homology"/>
<dbReference type="Gene3D" id="3.40.640.10">
    <property type="entry name" value="Type I PLP-dependent aspartate aminotransferase-like (Major domain)"/>
    <property type="match status" value="1"/>
</dbReference>
<dbReference type="GO" id="GO:0000271">
    <property type="term" value="P:polysaccharide biosynthetic process"/>
    <property type="evidence" value="ECO:0007669"/>
    <property type="project" value="TreeGrafter"/>
</dbReference>
<dbReference type="InterPro" id="IPR015421">
    <property type="entry name" value="PyrdxlP-dep_Trfase_major"/>
</dbReference>
<reference evidence="6 7" key="1">
    <citation type="journal article" date="2015" name="Stand. Genomic Sci.">
        <title>Genomic Encyclopedia of Bacterial and Archaeal Type Strains, Phase III: the genomes of soil and plant-associated and newly described type strains.</title>
        <authorList>
            <person name="Whitman W.B."/>
            <person name="Woyke T."/>
            <person name="Klenk H.P."/>
            <person name="Zhou Y."/>
            <person name="Lilburn T.G."/>
            <person name="Beck B.J."/>
            <person name="De Vos P."/>
            <person name="Vandamme P."/>
            <person name="Eisen J.A."/>
            <person name="Garrity G."/>
            <person name="Hugenholtz P."/>
            <person name="Kyrpides N.C."/>
        </authorList>
    </citation>
    <scope>NUCLEOTIDE SEQUENCE [LARGE SCALE GENOMIC DNA]</scope>
    <source>
        <strain evidence="6 7">VKM Ac-2572</strain>
    </source>
</reference>
<keyword evidence="3 4" id="KW-0663">Pyridoxal phosphate</keyword>
<dbReference type="AlphaFoldDB" id="A0A4R2HN30"/>
<sequence>MTLAQDGGTPVRRAAWPSWPPPATQEQRDLLLEVLDSGAWGATSGTKVNEFTEAFTRSVGASYGVSVVNGTVALFLALRALGVGRDDEVIVPAYTFVASATSVVLAGARPVIADVTPDTLHLDPVAVGRLIGPRTKAIMPVHLAGAPADVEALRQYGVPIVEDAAQAHGATRHGRPVGTLGDAACFSFQSSKAMTAGEGGLIVTDDEDVYRRLWAFHNVGRSLEGGWYEHPDVGWNLRMTEFQAAVLIPQLAALDEQVATRERSVGFLRKQGLDILPEPVGTTRSSHHLALVRYEPRAYGGRSKADFIAAMTAEGIPLDSGYRSLSREDALRPYSDLQPCPVGEAAGDSIVWIRQSLLMADEEDLADIVTATVKVQQAFSRR</sequence>
<gene>
    <name evidence="6" type="ORF">EV652_10453</name>
</gene>
<dbReference type="Gene3D" id="3.90.1150.10">
    <property type="entry name" value="Aspartate Aminotransferase, domain 1"/>
    <property type="match status" value="1"/>
</dbReference>
<dbReference type="PANTHER" id="PTHR30244:SF34">
    <property type="entry name" value="DTDP-4-AMINO-4,6-DIDEOXYGALACTOSE TRANSAMINASE"/>
    <property type="match status" value="1"/>
</dbReference>
<dbReference type="GO" id="GO:0030170">
    <property type="term" value="F:pyridoxal phosphate binding"/>
    <property type="evidence" value="ECO:0007669"/>
    <property type="project" value="TreeGrafter"/>
</dbReference>
<dbReference type="Proteomes" id="UP000294508">
    <property type="component" value="Unassembled WGS sequence"/>
</dbReference>
<dbReference type="CDD" id="cd00616">
    <property type="entry name" value="AHBA_syn"/>
    <property type="match status" value="1"/>
</dbReference>
<comment type="cofactor">
    <cofactor evidence="1">
        <name>pyridoxal 5'-phosphate</name>
        <dbReference type="ChEBI" id="CHEBI:597326"/>
    </cofactor>
</comment>
<feature type="region of interest" description="Disordered" evidence="5">
    <location>
        <begin position="1"/>
        <end position="23"/>
    </location>
</feature>
<protein>
    <submittedName>
        <fullName evidence="6">dTDP-4-amino-4,6-dideoxygalactose transaminase</fullName>
    </submittedName>
</protein>
<evidence type="ECO:0000256" key="1">
    <source>
        <dbReference type="ARBA" id="ARBA00001933"/>
    </source>
</evidence>
<evidence type="ECO:0000256" key="3">
    <source>
        <dbReference type="PIRSR" id="PIRSR000390-2"/>
    </source>
</evidence>
<dbReference type="Pfam" id="PF01041">
    <property type="entry name" value="DegT_DnrJ_EryC1"/>
    <property type="match status" value="1"/>
</dbReference>
<evidence type="ECO:0000256" key="5">
    <source>
        <dbReference type="SAM" id="MobiDB-lite"/>
    </source>
</evidence>
<name>A0A4R2HN30_9ACTN</name>
<evidence type="ECO:0000256" key="4">
    <source>
        <dbReference type="RuleBase" id="RU004508"/>
    </source>
</evidence>
<dbReference type="PANTHER" id="PTHR30244">
    <property type="entry name" value="TRANSAMINASE"/>
    <property type="match status" value="1"/>
</dbReference>
<keyword evidence="7" id="KW-1185">Reference proteome</keyword>
<dbReference type="GO" id="GO:0008483">
    <property type="term" value="F:transaminase activity"/>
    <property type="evidence" value="ECO:0007669"/>
    <property type="project" value="TreeGrafter"/>
</dbReference>
<dbReference type="InterPro" id="IPR015424">
    <property type="entry name" value="PyrdxlP-dep_Trfase"/>
</dbReference>
<evidence type="ECO:0000256" key="2">
    <source>
        <dbReference type="PIRSR" id="PIRSR000390-1"/>
    </source>
</evidence>
<dbReference type="RefSeq" id="WP_132209245.1">
    <property type="nucleotide sequence ID" value="NZ_SLWN01000004.1"/>
</dbReference>
<accession>A0A4R2HN30</accession>
<dbReference type="SUPFAM" id="SSF53383">
    <property type="entry name" value="PLP-dependent transferases"/>
    <property type="match status" value="1"/>
</dbReference>
<feature type="active site" description="Proton acceptor" evidence="2">
    <location>
        <position position="192"/>
    </location>
</feature>
<dbReference type="InterPro" id="IPR015422">
    <property type="entry name" value="PyrdxlP-dep_Trfase_small"/>
</dbReference>
<comment type="similarity">
    <text evidence="4">Belongs to the DegT/DnrJ/EryC1 family.</text>
</comment>
<comment type="caution">
    <text evidence="6">The sequence shown here is derived from an EMBL/GenBank/DDBJ whole genome shotgun (WGS) entry which is preliminary data.</text>
</comment>
<organism evidence="6 7">
    <name type="scientific">Kribbella steppae</name>
    <dbReference type="NCBI Taxonomy" id="2512223"/>
    <lineage>
        <taxon>Bacteria</taxon>
        <taxon>Bacillati</taxon>
        <taxon>Actinomycetota</taxon>
        <taxon>Actinomycetes</taxon>
        <taxon>Propionibacteriales</taxon>
        <taxon>Kribbellaceae</taxon>
        <taxon>Kribbella</taxon>
    </lineage>
</organism>
<dbReference type="EMBL" id="SLWN01000004">
    <property type="protein sequence ID" value="TCO32447.1"/>
    <property type="molecule type" value="Genomic_DNA"/>
</dbReference>
<evidence type="ECO:0000313" key="7">
    <source>
        <dbReference type="Proteomes" id="UP000294508"/>
    </source>
</evidence>
<dbReference type="PIRSF" id="PIRSF000390">
    <property type="entry name" value="PLP_StrS"/>
    <property type="match status" value="1"/>
</dbReference>